<accession>A0ABN9L1F7</accession>
<dbReference type="InterPro" id="IPR058912">
    <property type="entry name" value="HTH_animal"/>
</dbReference>
<reference evidence="2" key="1">
    <citation type="submission" date="2023-07" db="EMBL/GenBank/DDBJ databases">
        <authorList>
            <person name="Stuckert A."/>
        </authorList>
    </citation>
    <scope>NUCLEOTIDE SEQUENCE</scope>
</reference>
<dbReference type="PANTHER" id="PTHR21301:SF12">
    <property type="match status" value="1"/>
</dbReference>
<protein>
    <recommendedName>
        <fullName evidence="1">Helix-turn-helix domain-containing protein</fullName>
    </recommendedName>
</protein>
<sequence>MDYSLEKMQFLDTLVFEKDGILHTDIFVKETDRNGTLHYSSEHPRKMIGSLPWRQLLRVRRVVSWNTLVDQGLEEMCNIFLVRGYPKDNLVEYKQRALDMSRDELLDPKKTYERESQDTTGSIGHCKGLTDQDEFKLPPLFSFRRSCNLKDELVNPDIGSSKKDIQLTLSRPSLGHFPCLGCACCGNLLKGQHFCHPQSVKKYNYQ</sequence>
<name>A0ABN9L1F7_9NEOB</name>
<comment type="caution">
    <text evidence="2">The sequence shown here is derived from an EMBL/GenBank/DDBJ whole genome shotgun (WGS) entry which is preliminary data.</text>
</comment>
<feature type="domain" description="Helix-turn-helix" evidence="1">
    <location>
        <begin position="37"/>
        <end position="93"/>
    </location>
</feature>
<evidence type="ECO:0000313" key="3">
    <source>
        <dbReference type="Proteomes" id="UP001176940"/>
    </source>
</evidence>
<organism evidence="2 3">
    <name type="scientific">Ranitomeya imitator</name>
    <name type="common">mimic poison frog</name>
    <dbReference type="NCBI Taxonomy" id="111125"/>
    <lineage>
        <taxon>Eukaryota</taxon>
        <taxon>Metazoa</taxon>
        <taxon>Chordata</taxon>
        <taxon>Craniata</taxon>
        <taxon>Vertebrata</taxon>
        <taxon>Euteleostomi</taxon>
        <taxon>Amphibia</taxon>
        <taxon>Batrachia</taxon>
        <taxon>Anura</taxon>
        <taxon>Neobatrachia</taxon>
        <taxon>Hyloidea</taxon>
        <taxon>Dendrobatidae</taxon>
        <taxon>Dendrobatinae</taxon>
        <taxon>Ranitomeya</taxon>
    </lineage>
</organism>
<gene>
    <name evidence="2" type="ORF">RIMI_LOCUS2939895</name>
</gene>
<dbReference type="EMBL" id="CAUEEQ010004284">
    <property type="protein sequence ID" value="CAJ0927073.1"/>
    <property type="molecule type" value="Genomic_DNA"/>
</dbReference>
<evidence type="ECO:0000313" key="2">
    <source>
        <dbReference type="EMBL" id="CAJ0927073.1"/>
    </source>
</evidence>
<dbReference type="PANTHER" id="PTHR21301">
    <property type="entry name" value="REVERSE TRANSCRIPTASE"/>
    <property type="match status" value="1"/>
</dbReference>
<proteinExistence type="predicted"/>
<keyword evidence="3" id="KW-1185">Reference proteome</keyword>
<evidence type="ECO:0000259" key="1">
    <source>
        <dbReference type="Pfam" id="PF26215"/>
    </source>
</evidence>
<dbReference type="Proteomes" id="UP001176940">
    <property type="component" value="Unassembled WGS sequence"/>
</dbReference>
<dbReference type="Pfam" id="PF26215">
    <property type="entry name" value="HTH_animal"/>
    <property type="match status" value="1"/>
</dbReference>